<reference evidence="1" key="1">
    <citation type="journal article" date="2023" name="Mol. Phylogenet. Evol.">
        <title>Genome-scale phylogeny and comparative genomics of the fungal order Sordariales.</title>
        <authorList>
            <person name="Hensen N."/>
            <person name="Bonometti L."/>
            <person name="Westerberg I."/>
            <person name="Brannstrom I.O."/>
            <person name="Guillou S."/>
            <person name="Cros-Aarteil S."/>
            <person name="Calhoun S."/>
            <person name="Haridas S."/>
            <person name="Kuo A."/>
            <person name="Mondo S."/>
            <person name="Pangilinan J."/>
            <person name="Riley R."/>
            <person name="LaButti K."/>
            <person name="Andreopoulos B."/>
            <person name="Lipzen A."/>
            <person name="Chen C."/>
            <person name="Yan M."/>
            <person name="Daum C."/>
            <person name="Ng V."/>
            <person name="Clum A."/>
            <person name="Steindorff A."/>
            <person name="Ohm R.A."/>
            <person name="Martin F."/>
            <person name="Silar P."/>
            <person name="Natvig D.O."/>
            <person name="Lalanne C."/>
            <person name="Gautier V."/>
            <person name="Ament-Velasquez S.L."/>
            <person name="Kruys A."/>
            <person name="Hutchinson M.I."/>
            <person name="Powell A.J."/>
            <person name="Barry K."/>
            <person name="Miller A.N."/>
            <person name="Grigoriev I.V."/>
            <person name="Debuchy R."/>
            <person name="Gladieux P."/>
            <person name="Hiltunen Thoren M."/>
            <person name="Johannesson H."/>
        </authorList>
    </citation>
    <scope>NUCLEOTIDE SEQUENCE</scope>
    <source>
        <strain evidence="1">CBS 232.78</strain>
    </source>
</reference>
<evidence type="ECO:0000313" key="1">
    <source>
        <dbReference type="EMBL" id="KAK3389380.1"/>
    </source>
</evidence>
<dbReference type="PANTHER" id="PTHR42080:SF1">
    <property type="entry name" value="SRR1-LIKE DOMAIN-CONTAINING PROTEIN"/>
    <property type="match status" value="1"/>
</dbReference>
<dbReference type="EMBL" id="JAULSW010000002">
    <property type="protein sequence ID" value="KAK3389380.1"/>
    <property type="molecule type" value="Genomic_DNA"/>
</dbReference>
<name>A0AAE0U3L1_9PEZI</name>
<protein>
    <recommendedName>
        <fullName evidence="3">SRR1-like domain-containing protein</fullName>
    </recommendedName>
</protein>
<gene>
    <name evidence="1" type="ORF">B0H63DRAFT_518612</name>
</gene>
<dbReference type="Proteomes" id="UP001285441">
    <property type="component" value="Unassembled WGS sequence"/>
</dbReference>
<dbReference type="AlphaFoldDB" id="A0AAE0U3L1"/>
<organism evidence="1 2">
    <name type="scientific">Podospora didyma</name>
    <dbReference type="NCBI Taxonomy" id="330526"/>
    <lineage>
        <taxon>Eukaryota</taxon>
        <taxon>Fungi</taxon>
        <taxon>Dikarya</taxon>
        <taxon>Ascomycota</taxon>
        <taxon>Pezizomycotina</taxon>
        <taxon>Sordariomycetes</taxon>
        <taxon>Sordariomycetidae</taxon>
        <taxon>Sordariales</taxon>
        <taxon>Podosporaceae</taxon>
        <taxon>Podospora</taxon>
    </lineage>
</organism>
<sequence>MSSPASIGGPWVFKGTPGTPEHEVWKQKTLQYAIYVTSISSPRYNAWISNPNFVATTYNLMRWEQYWDNFMKLLVPEPGSRVLCFESCACKHIKPFVPKLTARKINKVICFGLGTFKYVSKDNDYRGVMKSSLFRAKPYDRNGELQVLLRHITALHIAAEIQFGGNMAESQMVNRWYEYIWHEGHERHRKSLLPPAKAKAFAALPPPEDIAGSYPRVDVIFVDPQYEPADKKFLAELSKRSGRNAPKVTVLDGSFGKQEGFLAVDEHTLVYAPGPDFPVRKVVMMSSEPAAMVWPERKPFLTPADEQKKGARPLDDEFVAPGDGVRELIETYDVQQFENVEQAPHTLNNAVMYIRKAA</sequence>
<dbReference type="PANTHER" id="PTHR42080">
    <property type="entry name" value="SRR1 DOMAIN-CONTAINING PROTEIN"/>
    <property type="match status" value="1"/>
</dbReference>
<reference evidence="1" key="2">
    <citation type="submission" date="2023-06" db="EMBL/GenBank/DDBJ databases">
        <authorList>
            <consortium name="Lawrence Berkeley National Laboratory"/>
            <person name="Haridas S."/>
            <person name="Hensen N."/>
            <person name="Bonometti L."/>
            <person name="Westerberg I."/>
            <person name="Brannstrom I.O."/>
            <person name="Guillou S."/>
            <person name="Cros-Aarteil S."/>
            <person name="Calhoun S."/>
            <person name="Kuo A."/>
            <person name="Mondo S."/>
            <person name="Pangilinan J."/>
            <person name="Riley R."/>
            <person name="LaButti K."/>
            <person name="Andreopoulos B."/>
            <person name="Lipzen A."/>
            <person name="Chen C."/>
            <person name="Yanf M."/>
            <person name="Daum C."/>
            <person name="Ng V."/>
            <person name="Clum A."/>
            <person name="Steindorff A."/>
            <person name="Ohm R."/>
            <person name="Martin F."/>
            <person name="Silar P."/>
            <person name="Natvig D."/>
            <person name="Lalanne C."/>
            <person name="Gautier V."/>
            <person name="Ament-velasquez S.L."/>
            <person name="Kruys A."/>
            <person name="Hutchinson M.I."/>
            <person name="Powell A.J."/>
            <person name="Barry K."/>
            <person name="Miller A.N."/>
            <person name="Grigoriev I.V."/>
            <person name="Debuchy R."/>
            <person name="Gladieux P."/>
            <person name="Thoren M.H."/>
            <person name="Johannesson H."/>
        </authorList>
    </citation>
    <scope>NUCLEOTIDE SEQUENCE</scope>
    <source>
        <strain evidence="1">CBS 232.78</strain>
    </source>
</reference>
<evidence type="ECO:0000313" key="2">
    <source>
        <dbReference type="Proteomes" id="UP001285441"/>
    </source>
</evidence>
<evidence type="ECO:0008006" key="3">
    <source>
        <dbReference type="Google" id="ProtNLM"/>
    </source>
</evidence>
<proteinExistence type="predicted"/>
<accession>A0AAE0U3L1</accession>
<comment type="caution">
    <text evidence="1">The sequence shown here is derived from an EMBL/GenBank/DDBJ whole genome shotgun (WGS) entry which is preliminary data.</text>
</comment>
<keyword evidence="2" id="KW-1185">Reference proteome</keyword>